<reference evidence="1 2" key="1">
    <citation type="submission" date="2024-01" db="EMBL/GenBank/DDBJ databases">
        <title>The genomes of 5 underutilized Papilionoideae crops provide insights into root nodulation and disease resistanc.</title>
        <authorList>
            <person name="Yuan L."/>
        </authorList>
    </citation>
    <scope>NUCLEOTIDE SEQUENCE [LARGE SCALE GENOMIC DNA]</scope>
    <source>
        <strain evidence="1">ZHUSHIDOU_FW_LH</strain>
        <tissue evidence="1">Leaf</tissue>
    </source>
</reference>
<comment type="caution">
    <text evidence="1">The sequence shown here is derived from an EMBL/GenBank/DDBJ whole genome shotgun (WGS) entry which is preliminary data.</text>
</comment>
<sequence length="85" mass="9657">MQIIATARDVQEKTEIYTPFNILPLDSAGASQPIMQLEEIKAAVSALWNIRGLNWSSLIEQDRQKDYIFLVLQSRKPFFGSAKSE</sequence>
<proteinExistence type="predicted"/>
<organism evidence="1 2">
    <name type="scientific">Crotalaria pallida</name>
    <name type="common">Smooth rattlebox</name>
    <name type="synonym">Crotalaria striata</name>
    <dbReference type="NCBI Taxonomy" id="3830"/>
    <lineage>
        <taxon>Eukaryota</taxon>
        <taxon>Viridiplantae</taxon>
        <taxon>Streptophyta</taxon>
        <taxon>Embryophyta</taxon>
        <taxon>Tracheophyta</taxon>
        <taxon>Spermatophyta</taxon>
        <taxon>Magnoliopsida</taxon>
        <taxon>eudicotyledons</taxon>
        <taxon>Gunneridae</taxon>
        <taxon>Pentapetalae</taxon>
        <taxon>rosids</taxon>
        <taxon>fabids</taxon>
        <taxon>Fabales</taxon>
        <taxon>Fabaceae</taxon>
        <taxon>Papilionoideae</taxon>
        <taxon>50 kb inversion clade</taxon>
        <taxon>genistoids sensu lato</taxon>
        <taxon>core genistoids</taxon>
        <taxon>Crotalarieae</taxon>
        <taxon>Crotalaria</taxon>
    </lineage>
</organism>
<keyword evidence="2" id="KW-1185">Reference proteome</keyword>
<dbReference type="EMBL" id="JAYWIO010000005">
    <property type="protein sequence ID" value="KAK7261159.1"/>
    <property type="molecule type" value="Genomic_DNA"/>
</dbReference>
<name>A0AAN9I121_CROPI</name>
<dbReference type="AlphaFoldDB" id="A0AAN9I121"/>
<protein>
    <submittedName>
        <fullName evidence="1">Uncharacterized protein</fullName>
    </submittedName>
</protein>
<evidence type="ECO:0000313" key="2">
    <source>
        <dbReference type="Proteomes" id="UP001372338"/>
    </source>
</evidence>
<gene>
    <name evidence="1" type="ORF">RIF29_27464</name>
</gene>
<dbReference type="Proteomes" id="UP001372338">
    <property type="component" value="Unassembled WGS sequence"/>
</dbReference>
<accession>A0AAN9I121</accession>
<evidence type="ECO:0000313" key="1">
    <source>
        <dbReference type="EMBL" id="KAK7261159.1"/>
    </source>
</evidence>